<dbReference type="Proteomes" id="UP000019365">
    <property type="component" value="Unassembled WGS sequence"/>
</dbReference>
<dbReference type="AlphaFoldDB" id="W7UMD7"/>
<gene>
    <name evidence="1" type="ORF">RF007C_02930</name>
</gene>
<name>W7UMD7_RUMFL</name>
<proteinExistence type="predicted"/>
<accession>W7UMD7</accession>
<dbReference type="OrthoDB" id="362700at2"/>
<evidence type="ECO:0000313" key="1">
    <source>
        <dbReference type="EMBL" id="EWM54963.1"/>
    </source>
</evidence>
<dbReference type="eggNOG" id="ENOG5030ZR8">
    <property type="taxonomic scope" value="Bacteria"/>
</dbReference>
<sequence length="259" mass="29764">MGTWGTGIFQNDIGDDIKTAYVNKLKLGRSNEEALNELLSENQELLKDTEDSCDFWLALSSVMSDYGRLTEEVKNKALDVLDSENEMSRWSGAELNKRKKELDKLREKLLSEPKPEKKVTVPKKYVTSWSANEIYYAKVSDICKSDKEGFIVFLVHDIIEYDVRLEGLGDTLPVTYLKYVKTKPESIEDTDNEPFMPCYSVRDDAAYKFLWLSNGLKKAESKAVLLGRRDFSRPDGGGKMSFDDRLRSMMYIERINDMI</sequence>
<evidence type="ECO:0000313" key="2">
    <source>
        <dbReference type="Proteomes" id="UP000019365"/>
    </source>
</evidence>
<evidence type="ECO:0008006" key="3">
    <source>
        <dbReference type="Google" id="ProtNLM"/>
    </source>
</evidence>
<comment type="caution">
    <text evidence="1">The sequence shown here is derived from an EMBL/GenBank/DDBJ whole genome shotgun (WGS) entry which is preliminary data.</text>
</comment>
<dbReference type="RefSeq" id="WP_051456468.1">
    <property type="nucleotide sequence ID" value="NZ_ATAX01000007.1"/>
</dbReference>
<dbReference type="EMBL" id="ATAX01000007">
    <property type="protein sequence ID" value="EWM54963.1"/>
    <property type="molecule type" value="Genomic_DNA"/>
</dbReference>
<protein>
    <recommendedName>
        <fullName evidence="3">DUF4259 domain-containing protein</fullName>
    </recommendedName>
</protein>
<keyword evidence="2" id="KW-1185">Reference proteome</keyword>
<reference evidence="1 2" key="1">
    <citation type="journal article" date="2014" name="PLoS ONE">
        <title>Rumen cellulosomics: divergent fiber-degrading strategies revealed by comparative genome-wide analysis of six ruminococcal strains.</title>
        <authorList>
            <person name="Dassa B."/>
            <person name="Borovok I."/>
            <person name="Ruimy-Israeli V."/>
            <person name="Lamed R."/>
            <person name="Flint H.J."/>
            <person name="Duncan S.H."/>
            <person name="Henrissat B."/>
            <person name="Coutinho P."/>
            <person name="Morrison M."/>
            <person name="Mosoni P."/>
            <person name="Yeoman C.J."/>
            <person name="White B.A."/>
            <person name="Bayer E.A."/>
        </authorList>
    </citation>
    <scope>NUCLEOTIDE SEQUENCE [LARGE SCALE GENOMIC DNA]</scope>
    <source>
        <strain evidence="1 2">007c</strain>
    </source>
</reference>
<organism evidence="1 2">
    <name type="scientific">Ruminococcus flavefaciens 007c</name>
    <dbReference type="NCBI Taxonomy" id="1341157"/>
    <lineage>
        <taxon>Bacteria</taxon>
        <taxon>Bacillati</taxon>
        <taxon>Bacillota</taxon>
        <taxon>Clostridia</taxon>
        <taxon>Eubacteriales</taxon>
        <taxon>Oscillospiraceae</taxon>
        <taxon>Ruminococcus</taxon>
    </lineage>
</organism>
<dbReference type="PATRIC" id="fig|1341157.4.peg.304"/>